<comment type="caution">
    <text evidence="2">The sequence shown here is derived from an EMBL/GenBank/DDBJ whole genome shotgun (WGS) entry which is preliminary data.</text>
</comment>
<dbReference type="AlphaFoldDB" id="A0A9N9EAQ0"/>
<dbReference type="Proteomes" id="UP000789739">
    <property type="component" value="Unassembled WGS sequence"/>
</dbReference>
<feature type="region of interest" description="Disordered" evidence="1">
    <location>
        <begin position="106"/>
        <end position="150"/>
    </location>
</feature>
<organism evidence="2 3">
    <name type="scientific">Paraglomus brasilianum</name>
    <dbReference type="NCBI Taxonomy" id="144538"/>
    <lineage>
        <taxon>Eukaryota</taxon>
        <taxon>Fungi</taxon>
        <taxon>Fungi incertae sedis</taxon>
        <taxon>Mucoromycota</taxon>
        <taxon>Glomeromycotina</taxon>
        <taxon>Glomeromycetes</taxon>
        <taxon>Paraglomerales</taxon>
        <taxon>Paraglomeraceae</taxon>
        <taxon>Paraglomus</taxon>
    </lineage>
</organism>
<gene>
    <name evidence="2" type="ORF">PBRASI_LOCUS11304</name>
</gene>
<feature type="non-terminal residue" evidence="2">
    <location>
        <position position="1"/>
    </location>
</feature>
<evidence type="ECO:0000313" key="2">
    <source>
        <dbReference type="EMBL" id="CAG8671015.1"/>
    </source>
</evidence>
<protein>
    <submittedName>
        <fullName evidence="2">3563_t:CDS:1</fullName>
    </submittedName>
</protein>
<accession>A0A9N9EAQ0</accession>
<name>A0A9N9EAQ0_9GLOM</name>
<feature type="compositionally biased region" description="Low complexity" evidence="1">
    <location>
        <begin position="107"/>
        <end position="130"/>
    </location>
</feature>
<sequence>ERMSGTNQLFYQQPPTNSLQRSLVMLPSQSSHSTERQSRQQQSSYFSQLHQPLPTDTVHRQSQNLPLNYVGIAPCSGIDNMELCQDDADQTNHPNSQQQSLLLYPRQAEQPMQQQTSQQTWQSYQQLRQSDGQDMLEVDRVNPPEYIQTQ</sequence>
<evidence type="ECO:0000313" key="3">
    <source>
        <dbReference type="Proteomes" id="UP000789739"/>
    </source>
</evidence>
<feature type="region of interest" description="Disordered" evidence="1">
    <location>
        <begin position="25"/>
        <end position="61"/>
    </location>
</feature>
<feature type="non-terminal residue" evidence="2">
    <location>
        <position position="150"/>
    </location>
</feature>
<proteinExistence type="predicted"/>
<dbReference type="EMBL" id="CAJVPI010004948">
    <property type="protein sequence ID" value="CAG8671015.1"/>
    <property type="molecule type" value="Genomic_DNA"/>
</dbReference>
<keyword evidence="3" id="KW-1185">Reference proteome</keyword>
<feature type="compositionally biased region" description="Low complexity" evidence="1">
    <location>
        <begin position="39"/>
        <end position="48"/>
    </location>
</feature>
<reference evidence="2" key="1">
    <citation type="submission" date="2021-06" db="EMBL/GenBank/DDBJ databases">
        <authorList>
            <person name="Kallberg Y."/>
            <person name="Tangrot J."/>
            <person name="Rosling A."/>
        </authorList>
    </citation>
    <scope>NUCLEOTIDE SEQUENCE</scope>
    <source>
        <strain evidence="2">BR232B</strain>
    </source>
</reference>
<evidence type="ECO:0000256" key="1">
    <source>
        <dbReference type="SAM" id="MobiDB-lite"/>
    </source>
</evidence>